<evidence type="ECO:0000313" key="1">
    <source>
        <dbReference type="EMBL" id="VFJ87398.1"/>
    </source>
</evidence>
<dbReference type="EMBL" id="CAADFF010000006">
    <property type="protein sequence ID" value="VFJ87398.1"/>
    <property type="molecule type" value="Genomic_DNA"/>
</dbReference>
<organism evidence="1">
    <name type="scientific">Candidatus Kentrum sp. LFY</name>
    <dbReference type="NCBI Taxonomy" id="2126342"/>
    <lineage>
        <taxon>Bacteria</taxon>
        <taxon>Pseudomonadati</taxon>
        <taxon>Pseudomonadota</taxon>
        <taxon>Gammaproteobacteria</taxon>
        <taxon>Candidatus Kentrum</taxon>
    </lineage>
</organism>
<sequence>MDFSFVLLNIILVHGPRLWSWYQQDDEGVRFLTFPLMEWEECDFLALDFQWPNGCSNGAVRMGLFEWGCSNGAVRMGLFE</sequence>
<name>A0A450U6T7_9GAMM</name>
<reference evidence="1" key="1">
    <citation type="submission" date="2019-02" db="EMBL/GenBank/DDBJ databases">
        <authorList>
            <person name="Gruber-Vodicka R. H."/>
            <person name="Seah K. B. B."/>
        </authorList>
    </citation>
    <scope>NUCLEOTIDE SEQUENCE</scope>
    <source>
        <strain evidence="1">BECK_M7</strain>
    </source>
</reference>
<accession>A0A450U6T7</accession>
<protein>
    <submittedName>
        <fullName evidence="1">Uncharacterized protein</fullName>
    </submittedName>
</protein>
<dbReference type="AlphaFoldDB" id="A0A450U6T7"/>
<proteinExistence type="predicted"/>
<gene>
    <name evidence="1" type="ORF">BECKLFY1418B_GA0070995_100645</name>
</gene>